<gene>
    <name evidence="2" type="ORF">KO353_09540</name>
</gene>
<dbReference type="PANTHER" id="PTHR42928:SF5">
    <property type="entry name" value="BLR1237 PROTEIN"/>
    <property type="match status" value="1"/>
</dbReference>
<evidence type="ECO:0000313" key="3">
    <source>
        <dbReference type="Proteomes" id="UP000694001"/>
    </source>
</evidence>
<dbReference type="CDD" id="cd13578">
    <property type="entry name" value="PBP2_Bug27"/>
    <property type="match status" value="1"/>
</dbReference>
<keyword evidence="3" id="KW-1185">Reference proteome</keyword>
<dbReference type="Proteomes" id="UP000694001">
    <property type="component" value="Chromosome"/>
</dbReference>
<evidence type="ECO:0000256" key="1">
    <source>
        <dbReference type="ARBA" id="ARBA00006987"/>
    </source>
</evidence>
<protein>
    <submittedName>
        <fullName evidence="2">Tripartite tricarboxylate transporter substrate binding protein</fullName>
    </submittedName>
</protein>
<dbReference type="Pfam" id="PF03401">
    <property type="entry name" value="TctC"/>
    <property type="match status" value="1"/>
</dbReference>
<proteinExistence type="inferred from homology"/>
<organism evidence="2 3">
    <name type="scientific">Elioraea tepida</name>
    <dbReference type="NCBI Taxonomy" id="2843330"/>
    <lineage>
        <taxon>Bacteria</taxon>
        <taxon>Pseudomonadati</taxon>
        <taxon>Pseudomonadota</taxon>
        <taxon>Alphaproteobacteria</taxon>
        <taxon>Acetobacterales</taxon>
        <taxon>Elioraeaceae</taxon>
        <taxon>Elioraea</taxon>
    </lineage>
</organism>
<reference evidence="2" key="1">
    <citation type="submission" date="2021-06" db="EMBL/GenBank/DDBJ databases">
        <title>Elioraea tepida, sp. nov., a moderately thermophilic aerobic anoxygenic phototrophic bacterium isolated from an alkaline siliceous hot spring mat community in Yellowstone National Park, WY, USA.</title>
        <authorList>
            <person name="Saini M.K."/>
            <person name="Yoshida S."/>
            <person name="Sebastian A."/>
            <person name="Hirose S."/>
            <person name="Hara E."/>
            <person name="Tamaki H."/>
            <person name="Soulier N.T."/>
            <person name="Albert I."/>
            <person name="Hanada S."/>
            <person name="Bryant D.A."/>
            <person name="Tank M."/>
        </authorList>
    </citation>
    <scope>NUCLEOTIDE SEQUENCE</scope>
    <source>
        <strain evidence="2">MS-P2</strain>
    </source>
</reference>
<dbReference type="EMBL" id="CP076448">
    <property type="protein sequence ID" value="QXM23569.1"/>
    <property type="molecule type" value="Genomic_DNA"/>
</dbReference>
<sequence length="327" mass="33537">MDATIPRRQALALAAVAGLASPRALGQGWPSRPIRLVLGFPAGGTADVIGRLVGERLAAALGQSVVVENRAGASGNIAAEHVARSAPDGYTLLLGTQGTHAANAALFARLPYDPVADFVPIAPVASVPNILVVTTGLPVADVAGFVAYAKANPNRIRFGSSGNGTSIHLAGELFKVIAGIEMEHVPYRGSAPALTDLVAGRIEAMFELVPGVRGQIASGGVRALAVASRARMPAVPGVPTFGEVGYPEFVTGAWFGVFAPAGTPEPVVARLARELAAMTGPGGSLVSRLEEVGAEPMSATPEAFRAFIAAETTRWAEVVRRSGARLD</sequence>
<dbReference type="KEGG" id="elio:KO353_09540"/>
<comment type="similarity">
    <text evidence="1">Belongs to the UPF0065 (bug) family.</text>
</comment>
<dbReference type="PANTHER" id="PTHR42928">
    <property type="entry name" value="TRICARBOXYLATE-BINDING PROTEIN"/>
    <property type="match status" value="1"/>
</dbReference>
<accession>A0A975U0R5</accession>
<dbReference type="PIRSF" id="PIRSF017082">
    <property type="entry name" value="YflP"/>
    <property type="match status" value="1"/>
</dbReference>
<name>A0A975U0R5_9PROT</name>
<dbReference type="InterPro" id="IPR005064">
    <property type="entry name" value="BUG"/>
</dbReference>
<evidence type="ECO:0000313" key="2">
    <source>
        <dbReference type="EMBL" id="QXM23569.1"/>
    </source>
</evidence>
<dbReference type="RefSeq" id="WP_218284436.1">
    <property type="nucleotide sequence ID" value="NZ_CP076448.1"/>
</dbReference>
<dbReference type="AlphaFoldDB" id="A0A975U0R5"/>